<reference evidence="10 11" key="1">
    <citation type="submission" date="2023-08" db="EMBL/GenBank/DDBJ databases">
        <authorList>
            <person name="Park J.-S."/>
        </authorList>
    </citation>
    <scope>NUCLEOTIDE SEQUENCE [LARGE SCALE GENOMIC DNA]</scope>
    <source>
        <strain evidence="10 11">2205SS18-9</strain>
    </source>
</reference>
<dbReference type="InterPro" id="IPR025302">
    <property type="entry name" value="DrrA1/2-like_C"/>
</dbReference>
<dbReference type="InterPro" id="IPR003439">
    <property type="entry name" value="ABC_transporter-like_ATP-bd"/>
</dbReference>
<organism evidence="10 11">
    <name type="scientific">Chengkuizengella axinellae</name>
    <dbReference type="NCBI Taxonomy" id="3064388"/>
    <lineage>
        <taxon>Bacteria</taxon>
        <taxon>Bacillati</taxon>
        <taxon>Bacillota</taxon>
        <taxon>Bacilli</taxon>
        <taxon>Bacillales</taxon>
        <taxon>Paenibacillaceae</taxon>
        <taxon>Chengkuizengella</taxon>
    </lineage>
</organism>
<dbReference type="RefSeq" id="WP_305991603.1">
    <property type="nucleotide sequence ID" value="NZ_JAVAMP010000002.1"/>
</dbReference>
<dbReference type="Pfam" id="PF13732">
    <property type="entry name" value="DrrA1-3_C"/>
    <property type="match status" value="1"/>
</dbReference>
<evidence type="ECO:0000256" key="8">
    <source>
        <dbReference type="ARBA" id="ARBA00049985"/>
    </source>
</evidence>
<dbReference type="InterPro" id="IPR005894">
    <property type="entry name" value="DrrA"/>
</dbReference>
<evidence type="ECO:0000256" key="3">
    <source>
        <dbReference type="ARBA" id="ARBA00022475"/>
    </source>
</evidence>
<dbReference type="EMBL" id="JAVAMP010000002">
    <property type="protein sequence ID" value="MDP5274321.1"/>
    <property type="molecule type" value="Genomic_DNA"/>
</dbReference>
<dbReference type="GO" id="GO:0005524">
    <property type="term" value="F:ATP binding"/>
    <property type="evidence" value="ECO:0007669"/>
    <property type="project" value="UniProtKB-KW"/>
</dbReference>
<evidence type="ECO:0000256" key="1">
    <source>
        <dbReference type="ARBA" id="ARBA00004413"/>
    </source>
</evidence>
<keyword evidence="4" id="KW-0547">Nucleotide-binding</keyword>
<dbReference type="SUPFAM" id="SSF52540">
    <property type="entry name" value="P-loop containing nucleoside triphosphate hydrolases"/>
    <property type="match status" value="1"/>
</dbReference>
<dbReference type="InterPro" id="IPR017871">
    <property type="entry name" value="ABC_transporter-like_CS"/>
</dbReference>
<evidence type="ECO:0000313" key="10">
    <source>
        <dbReference type="EMBL" id="MDP5274321.1"/>
    </source>
</evidence>
<comment type="caution">
    <text evidence="10">The sequence shown here is derived from an EMBL/GenBank/DDBJ whole genome shotgun (WGS) entry which is preliminary data.</text>
</comment>
<evidence type="ECO:0000256" key="6">
    <source>
        <dbReference type="ARBA" id="ARBA00022967"/>
    </source>
</evidence>
<dbReference type="PROSITE" id="PS00211">
    <property type="entry name" value="ABC_TRANSPORTER_1"/>
    <property type="match status" value="1"/>
</dbReference>
<dbReference type="InterPro" id="IPR027417">
    <property type="entry name" value="P-loop_NTPase"/>
</dbReference>
<dbReference type="Gene3D" id="3.40.50.300">
    <property type="entry name" value="P-loop containing nucleotide triphosphate hydrolases"/>
    <property type="match status" value="1"/>
</dbReference>
<dbReference type="InterPro" id="IPR003593">
    <property type="entry name" value="AAA+_ATPase"/>
</dbReference>
<evidence type="ECO:0000256" key="5">
    <source>
        <dbReference type="ARBA" id="ARBA00022840"/>
    </source>
</evidence>
<evidence type="ECO:0000313" key="11">
    <source>
        <dbReference type="Proteomes" id="UP001231941"/>
    </source>
</evidence>
<dbReference type="Proteomes" id="UP001231941">
    <property type="component" value="Unassembled WGS sequence"/>
</dbReference>
<name>A0ABT9IY87_9BACL</name>
<evidence type="ECO:0000256" key="7">
    <source>
        <dbReference type="ARBA" id="ARBA00023136"/>
    </source>
</evidence>
<dbReference type="Pfam" id="PF00005">
    <property type="entry name" value="ABC_tran"/>
    <property type="match status" value="1"/>
</dbReference>
<keyword evidence="5 10" id="KW-0067">ATP-binding</keyword>
<dbReference type="NCBIfam" id="TIGR01188">
    <property type="entry name" value="drrA"/>
    <property type="match status" value="1"/>
</dbReference>
<dbReference type="SMART" id="SM00382">
    <property type="entry name" value="AAA"/>
    <property type="match status" value="1"/>
</dbReference>
<feature type="domain" description="ABC transporter" evidence="9">
    <location>
        <begin position="6"/>
        <end position="238"/>
    </location>
</feature>
<accession>A0ABT9IY87</accession>
<evidence type="ECO:0000256" key="2">
    <source>
        <dbReference type="ARBA" id="ARBA00022448"/>
    </source>
</evidence>
<evidence type="ECO:0000256" key="4">
    <source>
        <dbReference type="ARBA" id="ARBA00022741"/>
    </source>
</evidence>
<proteinExistence type="inferred from homology"/>
<evidence type="ECO:0000259" key="9">
    <source>
        <dbReference type="PROSITE" id="PS50893"/>
    </source>
</evidence>
<dbReference type="InterPro" id="IPR050763">
    <property type="entry name" value="ABC_transporter_ATP-binding"/>
</dbReference>
<keyword evidence="7" id="KW-0472">Membrane</keyword>
<keyword evidence="6" id="KW-1278">Translocase</keyword>
<sequence length="326" mass="36024">MSNQAIVVEDLVKTFKGDVKAVQGISFEVEDGEFFAFLGPNGAGKSTTIQVLTTLLNPTSGSVTVSGFDVGKDPISIRREIGVALQETGIDPSLTGRELLEMQARLFGFSKHDAKNRAQELLDLIHLAEDGDRKVGKYSGGMRRRLDLSLCLVHRPKILFLDEPTTGLDPYNRNAIWDEIRTLNREFGTTIFLTTQYLEEADQLADRISIINKGKIVASGSSQQLKKTVGMDVIDLSFQQNEDAEKAKEVLSSWTKDYRLTNGELTLYVDNGAYLLPDMVRKLDKEGIPPISLNLAPPTLDDVFLQVTGEHLEEKAVIKQEGVVSP</sequence>
<comment type="subcellular location">
    <subcellularLocation>
        <location evidence="1">Cell membrane</location>
        <topology evidence="1">Peripheral membrane protein</topology>
        <orientation evidence="1">Cytoplasmic side</orientation>
    </subcellularLocation>
</comment>
<gene>
    <name evidence="10" type="ORF">Q5Y73_09385</name>
</gene>
<comment type="similarity">
    <text evidence="8">Belongs to the ABC transporter superfamily. Drug exporter-1 (DrugE1) (TC 3.A.1.105) family.</text>
</comment>
<protein>
    <submittedName>
        <fullName evidence="10">ATP-binding cassette domain-containing protein</fullName>
    </submittedName>
</protein>
<dbReference type="PANTHER" id="PTHR42711">
    <property type="entry name" value="ABC TRANSPORTER ATP-BINDING PROTEIN"/>
    <property type="match status" value="1"/>
</dbReference>
<dbReference type="PANTHER" id="PTHR42711:SF19">
    <property type="entry name" value="DOXORUBICIN RESISTANCE ATP-BINDING PROTEIN DRRA"/>
    <property type="match status" value="1"/>
</dbReference>
<keyword evidence="11" id="KW-1185">Reference proteome</keyword>
<keyword evidence="3" id="KW-1003">Cell membrane</keyword>
<keyword evidence="2" id="KW-0813">Transport</keyword>
<dbReference type="PROSITE" id="PS50893">
    <property type="entry name" value="ABC_TRANSPORTER_2"/>
    <property type="match status" value="1"/>
</dbReference>